<reference evidence="3" key="1">
    <citation type="submission" date="2012-04" db="EMBL/GenBank/DDBJ databases">
        <title>The Genome Sequence of Loa loa.</title>
        <authorList>
            <consortium name="The Broad Institute Genome Sequencing Platform"/>
            <consortium name="Broad Institute Genome Sequencing Center for Infectious Disease"/>
            <person name="Nutman T.B."/>
            <person name="Fink D.L."/>
            <person name="Russ C."/>
            <person name="Young S."/>
            <person name="Zeng Q."/>
            <person name="Gargeya S."/>
            <person name="Alvarado L."/>
            <person name="Berlin A."/>
            <person name="Chapman S.B."/>
            <person name="Chen Z."/>
            <person name="Freedman E."/>
            <person name="Gellesch M."/>
            <person name="Goldberg J."/>
            <person name="Griggs A."/>
            <person name="Gujja S."/>
            <person name="Heilman E.R."/>
            <person name="Heiman D."/>
            <person name="Howarth C."/>
            <person name="Mehta T."/>
            <person name="Neiman D."/>
            <person name="Pearson M."/>
            <person name="Roberts A."/>
            <person name="Saif S."/>
            <person name="Shea T."/>
            <person name="Shenoy N."/>
            <person name="Sisk P."/>
            <person name="Stolte C."/>
            <person name="Sykes S."/>
            <person name="White J."/>
            <person name="Yandava C."/>
            <person name="Haas B."/>
            <person name="Henn M.R."/>
            <person name="Nusbaum C."/>
            <person name="Birren B."/>
        </authorList>
    </citation>
    <scope>NUCLEOTIDE SEQUENCE [LARGE SCALE GENOMIC DNA]</scope>
</reference>
<dbReference type="PROSITE" id="PS00018">
    <property type="entry name" value="EF_HAND_1"/>
    <property type="match status" value="1"/>
</dbReference>
<gene>
    <name evidence="3" type="ORF">LOAG_13193</name>
</gene>
<feature type="domain" description="EF-hand" evidence="2">
    <location>
        <begin position="61"/>
        <end position="96"/>
    </location>
</feature>
<dbReference type="AlphaFoldDB" id="A0A1S0TJQ7"/>
<feature type="non-terminal residue" evidence="3">
    <location>
        <position position="112"/>
    </location>
</feature>
<dbReference type="KEGG" id="loa:LOAG_13193"/>
<dbReference type="GeneID" id="9950664"/>
<dbReference type="CTD" id="9950664"/>
<sequence length="112" mass="13652">MIWDNNVYIYIHISKVEAWDWEEAGEREENQSKVREKRLKNEKYLNEIFELKISQISKILQKKEKLCETFDQLDINQDGRLSRNEIAVLWKLMNVEPTRMELDFIFQEMDPN</sequence>
<dbReference type="SUPFAM" id="SSF47473">
    <property type="entry name" value="EF-hand"/>
    <property type="match status" value="1"/>
</dbReference>
<dbReference type="RefSeq" id="XP_003148751.1">
    <property type="nucleotide sequence ID" value="XM_003148703.1"/>
</dbReference>
<evidence type="ECO:0000256" key="1">
    <source>
        <dbReference type="ARBA" id="ARBA00022837"/>
    </source>
</evidence>
<name>A0A1S0TJQ7_LOALO</name>
<protein>
    <recommendedName>
        <fullName evidence="2">EF-hand domain-containing protein</fullName>
    </recommendedName>
</protein>
<dbReference type="InterPro" id="IPR002048">
    <property type="entry name" value="EF_hand_dom"/>
</dbReference>
<proteinExistence type="predicted"/>
<evidence type="ECO:0000259" key="2">
    <source>
        <dbReference type="PROSITE" id="PS50222"/>
    </source>
</evidence>
<dbReference type="Pfam" id="PF13499">
    <property type="entry name" value="EF-hand_7"/>
    <property type="match status" value="1"/>
</dbReference>
<dbReference type="InParanoid" id="A0A1S0TJQ7"/>
<dbReference type="InterPro" id="IPR011992">
    <property type="entry name" value="EF-hand-dom_pair"/>
</dbReference>
<dbReference type="InterPro" id="IPR018247">
    <property type="entry name" value="EF_Hand_1_Ca_BS"/>
</dbReference>
<accession>A0A1S0TJQ7</accession>
<dbReference type="EMBL" id="JH712593">
    <property type="protein sequence ID" value="EFO15318.1"/>
    <property type="molecule type" value="Genomic_DNA"/>
</dbReference>
<organism evidence="3">
    <name type="scientific">Loa loa</name>
    <name type="common">Eye worm</name>
    <name type="synonym">Filaria loa</name>
    <dbReference type="NCBI Taxonomy" id="7209"/>
    <lineage>
        <taxon>Eukaryota</taxon>
        <taxon>Metazoa</taxon>
        <taxon>Ecdysozoa</taxon>
        <taxon>Nematoda</taxon>
        <taxon>Chromadorea</taxon>
        <taxon>Rhabditida</taxon>
        <taxon>Spirurina</taxon>
        <taxon>Spiruromorpha</taxon>
        <taxon>Filarioidea</taxon>
        <taxon>Onchocercidae</taxon>
        <taxon>Loa</taxon>
    </lineage>
</organism>
<dbReference type="Gene3D" id="1.10.238.10">
    <property type="entry name" value="EF-hand"/>
    <property type="match status" value="1"/>
</dbReference>
<evidence type="ECO:0000313" key="3">
    <source>
        <dbReference type="EMBL" id="EFO15318.1"/>
    </source>
</evidence>
<keyword evidence="1" id="KW-0106">Calcium</keyword>
<dbReference type="GO" id="GO:0005509">
    <property type="term" value="F:calcium ion binding"/>
    <property type="evidence" value="ECO:0007669"/>
    <property type="project" value="InterPro"/>
</dbReference>
<dbReference type="OrthoDB" id="343296at2759"/>
<dbReference type="PROSITE" id="PS50222">
    <property type="entry name" value="EF_HAND_2"/>
    <property type="match status" value="1"/>
</dbReference>